<dbReference type="EMBL" id="JBEDUW010000001">
    <property type="protein sequence ID" value="KAK9950033.1"/>
    <property type="molecule type" value="Genomic_DNA"/>
</dbReference>
<organism evidence="5 6">
    <name type="scientific">Rubus argutus</name>
    <name type="common">Southern blackberry</name>
    <dbReference type="NCBI Taxonomy" id="59490"/>
    <lineage>
        <taxon>Eukaryota</taxon>
        <taxon>Viridiplantae</taxon>
        <taxon>Streptophyta</taxon>
        <taxon>Embryophyta</taxon>
        <taxon>Tracheophyta</taxon>
        <taxon>Spermatophyta</taxon>
        <taxon>Magnoliopsida</taxon>
        <taxon>eudicotyledons</taxon>
        <taxon>Gunneridae</taxon>
        <taxon>Pentapetalae</taxon>
        <taxon>rosids</taxon>
        <taxon>fabids</taxon>
        <taxon>Rosales</taxon>
        <taxon>Rosaceae</taxon>
        <taxon>Rosoideae</taxon>
        <taxon>Rosoideae incertae sedis</taxon>
        <taxon>Rubus</taxon>
    </lineage>
</organism>
<keyword evidence="2" id="KW-0964">Secreted</keyword>
<dbReference type="InterPro" id="IPR039639">
    <property type="entry name" value="IDA-like"/>
</dbReference>
<keyword evidence="3 4" id="KW-0732">Signal</keyword>
<accession>A0AAW1YN34</accession>
<feature type="chain" id="PRO_5044002312" evidence="4">
    <location>
        <begin position="30"/>
        <end position="94"/>
    </location>
</feature>
<evidence type="ECO:0000256" key="1">
    <source>
        <dbReference type="ARBA" id="ARBA00004239"/>
    </source>
</evidence>
<dbReference type="GO" id="GO:0005576">
    <property type="term" value="C:extracellular region"/>
    <property type="evidence" value="ECO:0007669"/>
    <property type="project" value="UniProtKB-SubCell"/>
</dbReference>
<feature type="signal peptide" evidence="4">
    <location>
        <begin position="1"/>
        <end position="29"/>
    </location>
</feature>
<dbReference type="PANTHER" id="PTHR33599">
    <property type="entry name" value="PROTEIN IDA-LIKE 5"/>
    <property type="match status" value="1"/>
</dbReference>
<evidence type="ECO:0000256" key="4">
    <source>
        <dbReference type="SAM" id="SignalP"/>
    </source>
</evidence>
<dbReference type="Proteomes" id="UP001457282">
    <property type="component" value="Unassembled WGS sequence"/>
</dbReference>
<proteinExistence type="predicted"/>
<keyword evidence="6" id="KW-1185">Reference proteome</keyword>
<name>A0AAW1YN34_RUBAR</name>
<gene>
    <name evidence="5" type="ORF">M0R45_005539</name>
</gene>
<dbReference type="GO" id="GO:0010227">
    <property type="term" value="P:floral organ abscission"/>
    <property type="evidence" value="ECO:0007669"/>
    <property type="project" value="InterPro"/>
</dbReference>
<dbReference type="AlphaFoldDB" id="A0AAW1YN34"/>
<dbReference type="PANTHER" id="PTHR33599:SF15">
    <property type="entry name" value="PROTEIN IDA-LIKE 2"/>
    <property type="match status" value="1"/>
</dbReference>
<evidence type="ECO:0000256" key="2">
    <source>
        <dbReference type="ARBA" id="ARBA00022525"/>
    </source>
</evidence>
<reference evidence="5 6" key="1">
    <citation type="journal article" date="2023" name="G3 (Bethesda)">
        <title>A chromosome-length genome assembly and annotation of blackberry (Rubus argutus, cv. 'Hillquist').</title>
        <authorList>
            <person name="Bruna T."/>
            <person name="Aryal R."/>
            <person name="Dudchenko O."/>
            <person name="Sargent D.J."/>
            <person name="Mead D."/>
            <person name="Buti M."/>
            <person name="Cavallini A."/>
            <person name="Hytonen T."/>
            <person name="Andres J."/>
            <person name="Pham M."/>
            <person name="Weisz D."/>
            <person name="Mascagni F."/>
            <person name="Usai G."/>
            <person name="Natali L."/>
            <person name="Bassil N."/>
            <person name="Fernandez G.E."/>
            <person name="Lomsadze A."/>
            <person name="Armour M."/>
            <person name="Olukolu B."/>
            <person name="Poorten T."/>
            <person name="Britton C."/>
            <person name="Davik J."/>
            <person name="Ashrafi H."/>
            <person name="Aiden E.L."/>
            <person name="Borodovsky M."/>
            <person name="Worthington M."/>
        </authorList>
    </citation>
    <scope>NUCLEOTIDE SEQUENCE [LARGE SCALE GENOMIC DNA]</scope>
    <source>
        <strain evidence="5">PI 553951</strain>
    </source>
</reference>
<comment type="caution">
    <text evidence="5">The sequence shown here is derived from an EMBL/GenBank/DDBJ whole genome shotgun (WGS) entry which is preliminary data.</text>
</comment>
<sequence>MASCRRRPVTKFLFVVWLFLAFIFILVNSSHCSRLSTQKKQQQEQQELDVFKLKPKNHKYSGHFLGFLPRRIPIPASGPSRKHNDIGLKAWRSP</sequence>
<evidence type="ECO:0000256" key="3">
    <source>
        <dbReference type="ARBA" id="ARBA00022729"/>
    </source>
</evidence>
<evidence type="ECO:0000313" key="6">
    <source>
        <dbReference type="Proteomes" id="UP001457282"/>
    </source>
</evidence>
<evidence type="ECO:0000313" key="5">
    <source>
        <dbReference type="EMBL" id="KAK9950033.1"/>
    </source>
</evidence>
<comment type="subcellular location">
    <subcellularLocation>
        <location evidence="1">Secreted</location>
        <location evidence="1">Extracellular space</location>
    </subcellularLocation>
</comment>
<protein>
    <submittedName>
        <fullName evidence="5">Uncharacterized protein</fullName>
    </submittedName>
</protein>